<dbReference type="SUPFAM" id="SSF56349">
    <property type="entry name" value="DNA breaking-rejoining enzymes"/>
    <property type="match status" value="1"/>
</dbReference>
<accession>A0A2A2WKL1</accession>
<dbReference type="EMBL" id="NTGA01000064">
    <property type="protein sequence ID" value="PAY21711.1"/>
    <property type="molecule type" value="Genomic_DNA"/>
</dbReference>
<sequence>MARPRKPDDPDLRRECPCARCGLGYPLVVTWGPDDQICGYCYQQAKRTRGTCECGHIGVLPGRVEGRPACRACAQITLNIDCVRCGAEDEIYRAGLCWPCALSETVDGLLTNPDTGTIAERLIPLAEALKSMKRANSGLTWIRQRHVTDFLNQLASLPELTHEAIDALPRSRTRDYVRGLLVEHGVLPRRDELLVRYQDWADTALERLTEDTHRAVIDRYIRWHHLRRMNQMDPVPHGTFLRSKQTVTVAINFLNWLGERDIALADVGQGEVDAWIAGGPTTRLLAERFLGWAMDTKNAPQGLTVPRHRRGNSTTLSATDQDAALDRIVDGDTLTARDKAAAILVLVFGQQIQDIAALNWDDITVTEGLATITLGSGPIVLPAPLDGPWRELHANPGHDQTAAHPRSNWVFRGHSPGMHIDPMHLRLRLRDHLVSARAARLGTLHELSKTAPAAIIADVLGYHPSTIERHAVDAAGTYAEYIASVREHGQR</sequence>
<dbReference type="AlphaFoldDB" id="A0A2A2WKL1"/>
<organism evidence="1 2">
    <name type="scientific">Dietzia natronolimnaea</name>
    <dbReference type="NCBI Taxonomy" id="161920"/>
    <lineage>
        <taxon>Bacteria</taxon>
        <taxon>Bacillati</taxon>
        <taxon>Actinomycetota</taxon>
        <taxon>Actinomycetes</taxon>
        <taxon>Mycobacteriales</taxon>
        <taxon>Dietziaceae</taxon>
        <taxon>Dietzia</taxon>
    </lineage>
</organism>
<dbReference type="OrthoDB" id="3405537at2"/>
<keyword evidence="2" id="KW-1185">Reference proteome</keyword>
<dbReference type="InterPro" id="IPR011010">
    <property type="entry name" value="DNA_brk_join_enz"/>
</dbReference>
<protein>
    <submittedName>
        <fullName evidence="1">Fis family transcriptional regulator</fullName>
    </submittedName>
</protein>
<dbReference type="Proteomes" id="UP000218810">
    <property type="component" value="Unassembled WGS sequence"/>
</dbReference>
<dbReference type="GO" id="GO:0003677">
    <property type="term" value="F:DNA binding"/>
    <property type="evidence" value="ECO:0007669"/>
    <property type="project" value="InterPro"/>
</dbReference>
<evidence type="ECO:0000313" key="1">
    <source>
        <dbReference type="EMBL" id="PAY21711.1"/>
    </source>
</evidence>
<proteinExistence type="predicted"/>
<reference evidence="2" key="1">
    <citation type="submission" date="2017-09" db="EMBL/GenBank/DDBJ databases">
        <authorList>
            <person name="Zhang Y."/>
            <person name="Huang X."/>
            <person name="Liu J."/>
            <person name="Lu L."/>
            <person name="Peng K."/>
        </authorList>
    </citation>
    <scope>NUCLEOTIDE SEQUENCE [LARGE SCALE GENOMIC DNA]</scope>
    <source>
        <strain evidence="2">S-XJ-1</strain>
    </source>
</reference>
<evidence type="ECO:0000313" key="2">
    <source>
        <dbReference type="Proteomes" id="UP000218810"/>
    </source>
</evidence>
<gene>
    <name evidence="1" type="ORF">CEY15_17485</name>
</gene>
<comment type="caution">
    <text evidence="1">The sequence shown here is derived from an EMBL/GenBank/DDBJ whole genome shotgun (WGS) entry which is preliminary data.</text>
</comment>
<name>A0A2A2WKL1_9ACTN</name>